<dbReference type="AlphaFoldDB" id="A0A951MIU5"/>
<dbReference type="GO" id="GO:0000976">
    <property type="term" value="F:transcription cis-regulatory region binding"/>
    <property type="evidence" value="ECO:0007669"/>
    <property type="project" value="TreeGrafter"/>
</dbReference>
<dbReference type="GO" id="GO:0000156">
    <property type="term" value="F:phosphorelay response regulator activity"/>
    <property type="evidence" value="ECO:0007669"/>
    <property type="project" value="TreeGrafter"/>
</dbReference>
<protein>
    <submittedName>
        <fullName evidence="8">DNA-binding response regulator</fullName>
    </submittedName>
</protein>
<dbReference type="InterPro" id="IPR039420">
    <property type="entry name" value="WalR-like"/>
</dbReference>
<feature type="modified residue" description="4-aspartylphosphate" evidence="6">
    <location>
        <position position="57"/>
    </location>
</feature>
<dbReference type="InterPro" id="IPR007492">
    <property type="entry name" value="LytTR_DNA-bd_dom"/>
</dbReference>
<reference evidence="8 9" key="1">
    <citation type="journal article" date="2020" name="Syst. Appl. Microbiol.">
        <title>Arthrospiribacter ruber gen. nov., sp. nov., a novel bacterium isolated from Arthrospira cultures.</title>
        <authorList>
            <person name="Waleron M."/>
            <person name="Misztak A."/>
            <person name="Waleron M.M."/>
            <person name="Furmaniak M."/>
            <person name="Mrozik A."/>
            <person name="Waleron K."/>
        </authorList>
    </citation>
    <scope>NUCLEOTIDE SEQUENCE [LARGE SCALE GENOMIC DNA]</scope>
    <source>
        <strain evidence="8 9">DPMB0001</strain>
    </source>
</reference>
<organism evidence="8 9">
    <name type="scientific">Arthrospiribacter ruber</name>
    <dbReference type="NCBI Taxonomy" id="2487934"/>
    <lineage>
        <taxon>Bacteria</taxon>
        <taxon>Pseudomonadati</taxon>
        <taxon>Bacteroidota</taxon>
        <taxon>Cytophagia</taxon>
        <taxon>Cytophagales</taxon>
        <taxon>Cyclobacteriaceae</taxon>
        <taxon>Arthrospiribacter</taxon>
    </lineage>
</organism>
<evidence type="ECO:0000256" key="3">
    <source>
        <dbReference type="ARBA" id="ARBA00023015"/>
    </source>
</evidence>
<gene>
    <name evidence="8" type="ORF">EGN73_19580</name>
</gene>
<name>A0A951MIU5_9BACT</name>
<dbReference type="PROSITE" id="PS50110">
    <property type="entry name" value="RESPONSE_REGULATORY"/>
    <property type="match status" value="1"/>
</dbReference>
<evidence type="ECO:0000256" key="2">
    <source>
        <dbReference type="ARBA" id="ARBA00023012"/>
    </source>
</evidence>
<dbReference type="PANTHER" id="PTHR48111">
    <property type="entry name" value="REGULATOR OF RPOS"/>
    <property type="match status" value="1"/>
</dbReference>
<dbReference type="Proteomes" id="UP000727490">
    <property type="component" value="Unassembled WGS sequence"/>
</dbReference>
<keyword evidence="2" id="KW-0902">Two-component regulatory system</keyword>
<keyword evidence="4 8" id="KW-0238">DNA-binding</keyword>
<accession>A0A951MIU5</accession>
<proteinExistence type="predicted"/>
<dbReference type="SMART" id="SM00850">
    <property type="entry name" value="LytTR"/>
    <property type="match status" value="1"/>
</dbReference>
<dbReference type="GO" id="GO:0005829">
    <property type="term" value="C:cytosol"/>
    <property type="evidence" value="ECO:0007669"/>
    <property type="project" value="TreeGrafter"/>
</dbReference>
<feature type="domain" description="Response regulatory" evidence="7">
    <location>
        <begin position="6"/>
        <end position="116"/>
    </location>
</feature>
<keyword evidence="1 6" id="KW-0597">Phosphoprotein</keyword>
<dbReference type="SMART" id="SM00448">
    <property type="entry name" value="REC"/>
    <property type="match status" value="1"/>
</dbReference>
<dbReference type="EMBL" id="RPHB01000010">
    <property type="protein sequence ID" value="MBW3470001.1"/>
    <property type="molecule type" value="Genomic_DNA"/>
</dbReference>
<comment type="caution">
    <text evidence="8">The sequence shown here is derived from an EMBL/GenBank/DDBJ whole genome shotgun (WGS) entry which is preliminary data.</text>
</comment>
<evidence type="ECO:0000259" key="7">
    <source>
        <dbReference type="PROSITE" id="PS50110"/>
    </source>
</evidence>
<keyword evidence="5" id="KW-0804">Transcription</keyword>
<evidence type="ECO:0000313" key="8">
    <source>
        <dbReference type="EMBL" id="MBW3470001.1"/>
    </source>
</evidence>
<dbReference type="Pfam" id="PF00072">
    <property type="entry name" value="Response_reg"/>
    <property type="match status" value="1"/>
</dbReference>
<evidence type="ECO:0000256" key="1">
    <source>
        <dbReference type="ARBA" id="ARBA00022553"/>
    </source>
</evidence>
<evidence type="ECO:0000256" key="6">
    <source>
        <dbReference type="PROSITE-ProRule" id="PRU00169"/>
    </source>
</evidence>
<evidence type="ECO:0000256" key="5">
    <source>
        <dbReference type="ARBA" id="ARBA00023163"/>
    </source>
</evidence>
<keyword evidence="3" id="KW-0805">Transcription regulation</keyword>
<sequence>MDTKLKCLLLDDELPGLTYLKMLCEQIDEIEVVKAFNNSEYFIRESVGLDFDFCILDIEMPGIDGLQIANLMNGKPVIFATAYKEYAAEAFDLNAIDYIRKPVKLERLKQAILKAKKILGNQPSVPKKTFFQLNTDKGKAILFFEKIALIQTSGIDSRDKIAKLFDGEEFVLKNITFEKLLELLPQSEFCRINKKEIISLKAVQVFSFDEISSNLQNEAGKFLSFTLSENYRNQFLEKIR</sequence>
<evidence type="ECO:0000256" key="4">
    <source>
        <dbReference type="ARBA" id="ARBA00023125"/>
    </source>
</evidence>
<dbReference type="InterPro" id="IPR001789">
    <property type="entry name" value="Sig_transdc_resp-reg_receiver"/>
</dbReference>
<keyword evidence="9" id="KW-1185">Reference proteome</keyword>
<evidence type="ECO:0000313" key="9">
    <source>
        <dbReference type="Proteomes" id="UP000727490"/>
    </source>
</evidence>
<dbReference type="GO" id="GO:0006355">
    <property type="term" value="P:regulation of DNA-templated transcription"/>
    <property type="evidence" value="ECO:0007669"/>
    <property type="project" value="TreeGrafter"/>
</dbReference>
<dbReference type="GO" id="GO:0032993">
    <property type="term" value="C:protein-DNA complex"/>
    <property type="evidence" value="ECO:0007669"/>
    <property type="project" value="TreeGrafter"/>
</dbReference>
<dbReference type="PANTHER" id="PTHR48111:SF1">
    <property type="entry name" value="TWO-COMPONENT RESPONSE REGULATOR ORR33"/>
    <property type="match status" value="1"/>
</dbReference>